<proteinExistence type="predicted"/>
<evidence type="ECO:0000256" key="1">
    <source>
        <dbReference type="SAM" id="MobiDB-lite"/>
    </source>
</evidence>
<accession>A0A2I0JQG2</accession>
<evidence type="ECO:0000313" key="2">
    <source>
        <dbReference type="EMBL" id="PKI58491.1"/>
    </source>
</evidence>
<comment type="caution">
    <text evidence="2">The sequence shown here is derived from an EMBL/GenBank/DDBJ whole genome shotgun (WGS) entry which is preliminary data.</text>
</comment>
<evidence type="ECO:0000313" key="3">
    <source>
        <dbReference type="Proteomes" id="UP000233551"/>
    </source>
</evidence>
<name>A0A2I0JQG2_PUNGR</name>
<reference evidence="2 3" key="1">
    <citation type="submission" date="2017-11" db="EMBL/GenBank/DDBJ databases">
        <title>De-novo sequencing of pomegranate (Punica granatum L.) genome.</title>
        <authorList>
            <person name="Akparov Z."/>
            <person name="Amiraslanov A."/>
            <person name="Hajiyeva S."/>
            <person name="Abbasov M."/>
            <person name="Kaur K."/>
            <person name="Hamwieh A."/>
            <person name="Solovyev V."/>
            <person name="Salamov A."/>
            <person name="Braich B."/>
            <person name="Kosarev P."/>
            <person name="Mahmoud A."/>
            <person name="Hajiyev E."/>
            <person name="Babayeva S."/>
            <person name="Izzatullayeva V."/>
            <person name="Mammadov A."/>
            <person name="Mammadov A."/>
            <person name="Sharifova S."/>
            <person name="Ojaghi J."/>
            <person name="Eynullazada K."/>
            <person name="Bayramov B."/>
            <person name="Abdulazimova A."/>
            <person name="Shahmuradov I."/>
        </authorList>
    </citation>
    <scope>NUCLEOTIDE SEQUENCE [LARGE SCALE GENOMIC DNA]</scope>
    <source>
        <strain evidence="3">cv. AG2017</strain>
        <tissue evidence="2">Leaf</tissue>
    </source>
</reference>
<protein>
    <submittedName>
        <fullName evidence="2">Uncharacterized protein</fullName>
    </submittedName>
</protein>
<organism evidence="2 3">
    <name type="scientific">Punica granatum</name>
    <name type="common">Pomegranate</name>
    <dbReference type="NCBI Taxonomy" id="22663"/>
    <lineage>
        <taxon>Eukaryota</taxon>
        <taxon>Viridiplantae</taxon>
        <taxon>Streptophyta</taxon>
        <taxon>Embryophyta</taxon>
        <taxon>Tracheophyta</taxon>
        <taxon>Spermatophyta</taxon>
        <taxon>Magnoliopsida</taxon>
        <taxon>eudicotyledons</taxon>
        <taxon>Gunneridae</taxon>
        <taxon>Pentapetalae</taxon>
        <taxon>rosids</taxon>
        <taxon>malvids</taxon>
        <taxon>Myrtales</taxon>
        <taxon>Lythraceae</taxon>
        <taxon>Punica</taxon>
    </lineage>
</organism>
<sequence length="80" mass="8401">MTGKARNLKRRDLGGFSCAKGTHGHLPCDGAVRLLGPPESLGLFFLEAVQSPNDVRDPPKLESGQGAFGQSPLGGWSTLP</sequence>
<keyword evidence="3" id="KW-1185">Reference proteome</keyword>
<dbReference type="Proteomes" id="UP000233551">
    <property type="component" value="Unassembled WGS sequence"/>
</dbReference>
<feature type="region of interest" description="Disordered" evidence="1">
    <location>
        <begin position="54"/>
        <end position="80"/>
    </location>
</feature>
<dbReference type="EMBL" id="PGOL01001378">
    <property type="protein sequence ID" value="PKI58491.1"/>
    <property type="molecule type" value="Genomic_DNA"/>
</dbReference>
<gene>
    <name evidence="2" type="ORF">CRG98_021114</name>
</gene>
<dbReference type="AlphaFoldDB" id="A0A2I0JQG2"/>